<dbReference type="GO" id="GO:0003677">
    <property type="term" value="F:DNA binding"/>
    <property type="evidence" value="ECO:0007669"/>
    <property type="project" value="UniProtKB-UniRule"/>
</dbReference>
<dbReference type="EMBL" id="BRPJ01000075">
    <property type="protein sequence ID" value="GLB31716.1"/>
    <property type="molecule type" value="Genomic_DNA"/>
</dbReference>
<accession>A0A3E2NFG2</accession>
<keyword evidence="1 2" id="KW-0238">DNA-binding</keyword>
<dbReference type="Pfam" id="PF00440">
    <property type="entry name" value="TetR_N"/>
    <property type="match status" value="1"/>
</dbReference>
<dbReference type="PROSITE" id="PS50977">
    <property type="entry name" value="HTH_TETR_2"/>
    <property type="match status" value="1"/>
</dbReference>
<dbReference type="InterPro" id="IPR050624">
    <property type="entry name" value="HTH-type_Tx_Regulator"/>
</dbReference>
<dbReference type="InterPro" id="IPR009057">
    <property type="entry name" value="Homeodomain-like_sf"/>
</dbReference>
<dbReference type="AlphaFoldDB" id="A0A3E2NFG2"/>
<dbReference type="EMBL" id="QOHO01000020">
    <property type="protein sequence ID" value="RFZ79620.1"/>
    <property type="molecule type" value="Genomic_DNA"/>
</dbReference>
<proteinExistence type="predicted"/>
<evidence type="ECO:0000313" key="7">
    <source>
        <dbReference type="Proteomes" id="UP001419084"/>
    </source>
</evidence>
<dbReference type="Proteomes" id="UP000260680">
    <property type="component" value="Unassembled WGS sequence"/>
</dbReference>
<dbReference type="RefSeq" id="WP_117416274.1">
    <property type="nucleotide sequence ID" value="NZ_BRPJ01000075.1"/>
</dbReference>
<sequence length="189" mass="22797">MNQNDLRVKKTRKNIENAFIALLMEKDFHKITVQDILDRALINRSTFYKHYMDKYQLAETLCDEVFEFLKAAVRERFDCDTTEHILMVLKPVYQILSDRKEEILALFTIHTESIHLYEDMYDFLQKSFYERQKMTNRKSLELLDYLSNLYAALVLTAMKWCLKNEGYEELTRHTQLFQHLKKVFDYPGE</sequence>
<comment type="caution">
    <text evidence="5">The sequence shown here is derived from an EMBL/GenBank/DDBJ whole genome shotgun (WGS) entry which is preliminary data.</text>
</comment>
<feature type="DNA-binding region" description="H-T-H motif" evidence="2">
    <location>
        <begin position="32"/>
        <end position="51"/>
    </location>
</feature>
<evidence type="ECO:0000313" key="4">
    <source>
        <dbReference type="EMBL" id="GLB31716.1"/>
    </source>
</evidence>
<organism evidence="5 6">
    <name type="scientific">Lacrimispora amygdalina</name>
    <dbReference type="NCBI Taxonomy" id="253257"/>
    <lineage>
        <taxon>Bacteria</taxon>
        <taxon>Bacillati</taxon>
        <taxon>Bacillota</taxon>
        <taxon>Clostridia</taxon>
        <taxon>Lachnospirales</taxon>
        <taxon>Lachnospiraceae</taxon>
        <taxon>Lacrimispora</taxon>
    </lineage>
</organism>
<reference evidence="5 6" key="1">
    <citation type="submission" date="2018-07" db="EMBL/GenBank/DDBJ databases">
        <title>New species, Clostridium PI-S10-A1B.</title>
        <authorList>
            <person name="Krishna G."/>
            <person name="Summeta K."/>
            <person name="Shikha S."/>
            <person name="Prabhu P.B."/>
            <person name="Suresh K."/>
        </authorList>
    </citation>
    <scope>NUCLEOTIDE SEQUENCE [LARGE SCALE GENOMIC DNA]</scope>
    <source>
        <strain evidence="5 6">PI-S10-A1B</strain>
    </source>
</reference>
<dbReference type="Proteomes" id="UP001419084">
    <property type="component" value="Unassembled WGS sequence"/>
</dbReference>
<evidence type="ECO:0000259" key="3">
    <source>
        <dbReference type="PROSITE" id="PS50977"/>
    </source>
</evidence>
<dbReference type="Gene3D" id="1.10.357.10">
    <property type="entry name" value="Tetracycline Repressor, domain 2"/>
    <property type="match status" value="1"/>
</dbReference>
<dbReference type="PANTHER" id="PTHR43479:SF7">
    <property type="entry name" value="TETR-FAMILY TRANSCRIPTIONAL REGULATOR"/>
    <property type="match status" value="1"/>
</dbReference>
<evidence type="ECO:0000313" key="5">
    <source>
        <dbReference type="EMBL" id="RFZ79620.1"/>
    </source>
</evidence>
<name>A0A3E2NFG2_9FIRM</name>
<evidence type="ECO:0000256" key="1">
    <source>
        <dbReference type="ARBA" id="ARBA00023125"/>
    </source>
</evidence>
<dbReference type="PANTHER" id="PTHR43479">
    <property type="entry name" value="ACREF/ENVCD OPERON REPRESSOR-RELATED"/>
    <property type="match status" value="1"/>
</dbReference>
<dbReference type="OrthoDB" id="9810250at2"/>
<gene>
    <name evidence="5" type="ORF">DS742_06970</name>
    <name evidence="4" type="ORF">LAD12857_36390</name>
</gene>
<evidence type="ECO:0000313" key="6">
    <source>
        <dbReference type="Proteomes" id="UP000260680"/>
    </source>
</evidence>
<feature type="domain" description="HTH tetR-type" evidence="3">
    <location>
        <begin position="9"/>
        <end position="69"/>
    </location>
</feature>
<dbReference type="SUPFAM" id="SSF46689">
    <property type="entry name" value="Homeodomain-like"/>
    <property type="match status" value="1"/>
</dbReference>
<dbReference type="InterPro" id="IPR001647">
    <property type="entry name" value="HTH_TetR"/>
</dbReference>
<keyword evidence="7" id="KW-1185">Reference proteome</keyword>
<protein>
    <submittedName>
        <fullName evidence="4 5">AcrR family transcriptional regulator</fullName>
    </submittedName>
</protein>
<reference evidence="4 7" key="2">
    <citation type="journal article" date="2024" name="Int. J. Syst. Evol. Microbiol.">
        <title>Lacrimispora brassicae sp. nov. isolated from fermented cabbage, and proposal of Clostridium indicum Gundawar et al. 2019 and Clostridium methoxybenzovorans Mechichi et al. 1999 as heterotypic synonyms of Lacrimispora amygdalina (Parshina et al. 2003) Haas and Blanchard 2020 and Lacrimispora indolis (McClung and McCoy 1957) Haas and Blanchard 2020, respectively.</title>
        <authorList>
            <person name="Kobayashi H."/>
            <person name="Tanizawa Y."/>
            <person name="Sakamoto M."/>
            <person name="Ohkuma M."/>
            <person name="Tohno M."/>
        </authorList>
    </citation>
    <scope>NUCLEOTIDE SEQUENCE [LARGE SCALE GENOMIC DNA]</scope>
    <source>
        <strain evidence="4 7">DSM 12857</strain>
    </source>
</reference>
<evidence type="ECO:0000256" key="2">
    <source>
        <dbReference type="PROSITE-ProRule" id="PRU00335"/>
    </source>
</evidence>